<gene>
    <name evidence="4" type="ORF">FTUN_6173</name>
</gene>
<evidence type="ECO:0000256" key="3">
    <source>
        <dbReference type="ARBA" id="ARBA00023163"/>
    </source>
</evidence>
<proteinExistence type="predicted"/>
<dbReference type="RefSeq" id="WP_171473722.1">
    <property type="nucleotide sequence ID" value="NZ_CP053452.2"/>
</dbReference>
<dbReference type="GO" id="GO:0006352">
    <property type="term" value="P:DNA-templated transcription initiation"/>
    <property type="evidence" value="ECO:0007669"/>
    <property type="project" value="InterPro"/>
</dbReference>
<keyword evidence="3" id="KW-0804">Transcription</keyword>
<dbReference type="InterPro" id="IPR039425">
    <property type="entry name" value="RNA_pol_sigma-70-like"/>
</dbReference>
<dbReference type="SUPFAM" id="SSF88946">
    <property type="entry name" value="Sigma2 domain of RNA polymerase sigma factors"/>
    <property type="match status" value="1"/>
</dbReference>
<dbReference type="PANTHER" id="PTHR43133:SF51">
    <property type="entry name" value="RNA POLYMERASE SIGMA FACTOR"/>
    <property type="match status" value="1"/>
</dbReference>
<dbReference type="InterPro" id="IPR013325">
    <property type="entry name" value="RNA_pol_sigma_r2"/>
</dbReference>
<evidence type="ECO:0000313" key="5">
    <source>
        <dbReference type="Proteomes" id="UP000503447"/>
    </source>
</evidence>
<evidence type="ECO:0008006" key="6">
    <source>
        <dbReference type="Google" id="ProtNLM"/>
    </source>
</evidence>
<keyword evidence="1" id="KW-0805">Transcription regulation</keyword>
<dbReference type="EMBL" id="CP053452">
    <property type="protein sequence ID" value="QJW98578.1"/>
    <property type="molecule type" value="Genomic_DNA"/>
</dbReference>
<sequence>MPASVKWRRILIPRPRSDRDLLREFAAGGDPAAFAEVARRHAGLALRAAAEVCPAAADDAAQATLILLGRKAAAVAGRESAAGWVFETARRLALKARTAAARRAVREARSPAPSPPGDPLDALTLRELQAAVAEELARLPDDLRVPLVLRYWEGSRRRWRRPGWVAQSVR</sequence>
<accession>A0A6M5YXD9</accession>
<reference evidence="5" key="1">
    <citation type="submission" date="2020-05" db="EMBL/GenBank/DDBJ databases">
        <title>Frigoriglobus tundricola gen. nov., sp. nov., a psychrotolerant cellulolytic planctomycete of the family Gemmataceae with two divergent copies of 16S rRNA gene.</title>
        <authorList>
            <person name="Kulichevskaya I.S."/>
            <person name="Ivanova A.A."/>
            <person name="Naumoff D.G."/>
            <person name="Beletsky A.V."/>
            <person name="Rijpstra W.I.C."/>
            <person name="Sinninghe Damste J.S."/>
            <person name="Mardanov A.V."/>
            <person name="Ravin N.V."/>
            <person name="Dedysh S.N."/>
        </authorList>
    </citation>
    <scope>NUCLEOTIDE SEQUENCE [LARGE SCALE GENOMIC DNA]</scope>
    <source>
        <strain evidence="5">PL17</strain>
    </source>
</reference>
<dbReference type="GO" id="GO:0016987">
    <property type="term" value="F:sigma factor activity"/>
    <property type="evidence" value="ECO:0007669"/>
    <property type="project" value="UniProtKB-KW"/>
</dbReference>
<evidence type="ECO:0000256" key="2">
    <source>
        <dbReference type="ARBA" id="ARBA00023082"/>
    </source>
</evidence>
<name>A0A6M5YXD9_9BACT</name>
<evidence type="ECO:0000313" key="4">
    <source>
        <dbReference type="EMBL" id="QJW98578.1"/>
    </source>
</evidence>
<keyword evidence="5" id="KW-1185">Reference proteome</keyword>
<dbReference type="Proteomes" id="UP000503447">
    <property type="component" value="Chromosome"/>
</dbReference>
<protein>
    <recommendedName>
        <fullName evidence="6">RNA polymerase sigma-70 region 2 domain-containing protein</fullName>
    </recommendedName>
</protein>
<keyword evidence="2" id="KW-0731">Sigma factor</keyword>
<dbReference type="AlphaFoldDB" id="A0A6M5YXD9"/>
<dbReference type="PANTHER" id="PTHR43133">
    <property type="entry name" value="RNA POLYMERASE ECF-TYPE SIGMA FACTO"/>
    <property type="match status" value="1"/>
</dbReference>
<dbReference type="Gene3D" id="1.10.1740.10">
    <property type="match status" value="1"/>
</dbReference>
<organism evidence="4 5">
    <name type="scientific">Frigoriglobus tundricola</name>
    <dbReference type="NCBI Taxonomy" id="2774151"/>
    <lineage>
        <taxon>Bacteria</taxon>
        <taxon>Pseudomonadati</taxon>
        <taxon>Planctomycetota</taxon>
        <taxon>Planctomycetia</taxon>
        <taxon>Gemmatales</taxon>
        <taxon>Gemmataceae</taxon>
        <taxon>Frigoriglobus</taxon>
    </lineage>
</organism>
<dbReference type="KEGG" id="ftj:FTUN_6173"/>
<evidence type="ECO:0000256" key="1">
    <source>
        <dbReference type="ARBA" id="ARBA00023015"/>
    </source>
</evidence>